<dbReference type="RefSeq" id="WP_074885758.1">
    <property type="nucleotide sequence ID" value="NZ_FORC01000003.1"/>
</dbReference>
<dbReference type="Gene3D" id="3.30.1200.10">
    <property type="entry name" value="YggU-like"/>
    <property type="match status" value="1"/>
</dbReference>
<dbReference type="HAMAP" id="MF_00634">
    <property type="entry name" value="UPF0235"/>
    <property type="match status" value="1"/>
</dbReference>
<keyword evidence="4" id="KW-1185">Reference proteome</keyword>
<accession>A0A1I3LXZ7</accession>
<dbReference type="GO" id="GO:0005737">
    <property type="term" value="C:cytoplasm"/>
    <property type="evidence" value="ECO:0007669"/>
    <property type="project" value="TreeGrafter"/>
</dbReference>
<dbReference type="PANTHER" id="PTHR13420">
    <property type="entry name" value="UPF0235 PROTEIN C15ORF40"/>
    <property type="match status" value="1"/>
</dbReference>
<evidence type="ECO:0000313" key="4">
    <source>
        <dbReference type="Proteomes" id="UP000183018"/>
    </source>
</evidence>
<dbReference type="SMART" id="SM01152">
    <property type="entry name" value="DUF167"/>
    <property type="match status" value="1"/>
</dbReference>
<dbReference type="Pfam" id="PF02594">
    <property type="entry name" value="DUF167"/>
    <property type="match status" value="1"/>
</dbReference>
<dbReference type="AlphaFoldDB" id="A0A1I3LXZ7"/>
<gene>
    <name evidence="3" type="ORF">SAMN05216602_3096</name>
</gene>
<dbReference type="InterPro" id="IPR036591">
    <property type="entry name" value="YggU-like_sf"/>
</dbReference>
<evidence type="ECO:0000256" key="2">
    <source>
        <dbReference type="HAMAP-Rule" id="MF_00634"/>
    </source>
</evidence>
<dbReference type="InterPro" id="IPR003746">
    <property type="entry name" value="DUF167"/>
</dbReference>
<organism evidence="3 4">
    <name type="scientific">Phytopseudomonas argentinensis</name>
    <dbReference type="NCBI Taxonomy" id="289370"/>
    <lineage>
        <taxon>Bacteria</taxon>
        <taxon>Pseudomonadati</taxon>
        <taxon>Pseudomonadota</taxon>
        <taxon>Gammaproteobacteria</taxon>
        <taxon>Pseudomonadales</taxon>
        <taxon>Pseudomonadaceae</taxon>
        <taxon>Phytopseudomonas</taxon>
    </lineage>
</organism>
<dbReference type="NCBIfam" id="TIGR00251">
    <property type="entry name" value="DUF167 family protein"/>
    <property type="match status" value="1"/>
</dbReference>
<evidence type="ECO:0000256" key="1">
    <source>
        <dbReference type="ARBA" id="ARBA00010364"/>
    </source>
</evidence>
<dbReference type="Proteomes" id="UP000183018">
    <property type="component" value="Unassembled WGS sequence"/>
</dbReference>
<evidence type="ECO:0000313" key="3">
    <source>
        <dbReference type="EMBL" id="SFI89355.1"/>
    </source>
</evidence>
<comment type="similarity">
    <text evidence="1 2">Belongs to the UPF0235 family.</text>
</comment>
<sequence length="98" mass="10618">MSFYRWDGDALILDCHLQPKASNDAFAGLHGERLKIRLTAPPVDGKANAHLLAFLAEAFGVAKSQVTLLNGQQSRQKRVRIQAPATLPAELGLTARPS</sequence>
<proteinExistence type="inferred from homology"/>
<dbReference type="SUPFAM" id="SSF69786">
    <property type="entry name" value="YggU-like"/>
    <property type="match status" value="1"/>
</dbReference>
<name>A0A1I3LXZ7_9GAMM</name>
<protein>
    <recommendedName>
        <fullName evidence="2">UPF0235 protein SAMN05216602_3096</fullName>
    </recommendedName>
</protein>
<reference evidence="4" key="1">
    <citation type="submission" date="2016-10" db="EMBL/GenBank/DDBJ databases">
        <authorList>
            <person name="Varghese N."/>
            <person name="Submissions S."/>
        </authorList>
    </citation>
    <scope>NUCLEOTIDE SEQUENCE [LARGE SCALE GENOMIC DNA]</scope>
    <source>
        <strain evidence="4">LMG 22563</strain>
    </source>
</reference>
<dbReference type="PANTHER" id="PTHR13420:SF7">
    <property type="entry name" value="UPF0235 PROTEIN C15ORF40"/>
    <property type="match status" value="1"/>
</dbReference>
<dbReference type="OrthoDB" id="9800587at2"/>
<dbReference type="STRING" id="289370.SAMN05216602_3096"/>
<dbReference type="EMBL" id="FORC01000003">
    <property type="protein sequence ID" value="SFI89355.1"/>
    <property type="molecule type" value="Genomic_DNA"/>
</dbReference>